<evidence type="ECO:0000256" key="1">
    <source>
        <dbReference type="SAM" id="MobiDB-lite"/>
    </source>
</evidence>
<feature type="region of interest" description="Disordered" evidence="1">
    <location>
        <begin position="243"/>
        <end position="295"/>
    </location>
</feature>
<dbReference type="EMBL" id="JAECZO010000015">
    <property type="protein sequence ID" value="KAK7201463.1"/>
    <property type="molecule type" value="Genomic_DNA"/>
</dbReference>
<accession>A0AAW0F5B9</accession>
<feature type="compositionally biased region" description="Basic and acidic residues" evidence="1">
    <location>
        <begin position="276"/>
        <end position="291"/>
    </location>
</feature>
<feature type="compositionally biased region" description="Low complexity" evidence="1">
    <location>
        <begin position="117"/>
        <end position="129"/>
    </location>
</feature>
<organism evidence="2 3">
    <name type="scientific">Novymonas esmeraldas</name>
    <dbReference type="NCBI Taxonomy" id="1808958"/>
    <lineage>
        <taxon>Eukaryota</taxon>
        <taxon>Discoba</taxon>
        <taxon>Euglenozoa</taxon>
        <taxon>Kinetoplastea</taxon>
        <taxon>Metakinetoplastina</taxon>
        <taxon>Trypanosomatida</taxon>
        <taxon>Trypanosomatidae</taxon>
        <taxon>Novymonas</taxon>
    </lineage>
</organism>
<comment type="caution">
    <text evidence="2">The sequence shown here is derived from an EMBL/GenBank/DDBJ whole genome shotgun (WGS) entry which is preliminary data.</text>
</comment>
<protein>
    <submittedName>
        <fullName evidence="2">Uncharacterized protein</fullName>
    </submittedName>
</protein>
<feature type="region of interest" description="Disordered" evidence="1">
    <location>
        <begin position="60"/>
        <end position="129"/>
    </location>
</feature>
<dbReference type="AlphaFoldDB" id="A0AAW0F5B9"/>
<dbReference type="Proteomes" id="UP001430356">
    <property type="component" value="Unassembled WGS sequence"/>
</dbReference>
<evidence type="ECO:0000313" key="3">
    <source>
        <dbReference type="Proteomes" id="UP001430356"/>
    </source>
</evidence>
<feature type="compositionally biased region" description="Low complexity" evidence="1">
    <location>
        <begin position="63"/>
        <end position="76"/>
    </location>
</feature>
<gene>
    <name evidence="2" type="ORF">NESM_000209300</name>
</gene>
<feature type="compositionally biased region" description="Acidic residues" evidence="1">
    <location>
        <begin position="102"/>
        <end position="115"/>
    </location>
</feature>
<keyword evidence="3" id="KW-1185">Reference proteome</keyword>
<feature type="compositionally biased region" description="Low complexity" evidence="1">
    <location>
        <begin position="250"/>
        <end position="270"/>
    </location>
</feature>
<evidence type="ECO:0000313" key="2">
    <source>
        <dbReference type="EMBL" id="KAK7201463.1"/>
    </source>
</evidence>
<proteinExistence type="predicted"/>
<sequence length="323" mass="34003">MIRVFSRATVPVMDIIELQGNIVIADDALVAARAAQERRRSERLAARRSGAADLVALTEDGDASSSGAHTASTHTSVVGSSATTPAGPVRDAAPTSSCDSNSDAEEEEEEDDGDEGPGATSTSSAAAGSPVVEVLVGRVEQDRLSESRGTLCIDTLRVHGRRSSLRHPWLVLRECTPARTRTLRRQAMAHARQRADGDVACLQTAVAVAAQSDTSATTTLFSDWLRAHPEALRLDSLFLDDATTDEDGEASGSGDSDGATTNTNTTTTAAGRKRARTLDGTEGRGGPERVPPRTSAVEYKTYELVGIVRGASLFNSKPARVFA</sequence>
<name>A0AAW0F5B9_9TRYP</name>
<reference evidence="2 3" key="1">
    <citation type="journal article" date="2021" name="MBio">
        <title>A New Model Trypanosomatid, Novymonas esmeraldas: Genomic Perception of Its 'Candidatus Pandoraea novymonadis' Endosymbiont.</title>
        <authorList>
            <person name="Zakharova A."/>
            <person name="Saura A."/>
            <person name="Butenko A."/>
            <person name="Podesvova L."/>
            <person name="Warmusova S."/>
            <person name="Kostygov A.Y."/>
            <person name="Nenarokova A."/>
            <person name="Lukes J."/>
            <person name="Opperdoes F.R."/>
            <person name="Yurchenko V."/>
        </authorList>
    </citation>
    <scope>NUCLEOTIDE SEQUENCE [LARGE SCALE GENOMIC DNA]</scope>
    <source>
        <strain evidence="2 3">E262AT.01</strain>
    </source>
</reference>